<dbReference type="EMBL" id="CP017269">
    <property type="protein sequence ID" value="AOT73015.1"/>
    <property type="molecule type" value="Genomic_DNA"/>
</dbReference>
<dbReference type="PANTHER" id="PTHR34858">
    <property type="entry name" value="CYSO-CYSTEINE PEPTIDASE"/>
    <property type="match status" value="1"/>
</dbReference>
<feature type="domain" description="MPN" evidence="6">
    <location>
        <begin position="2"/>
        <end position="135"/>
    </location>
</feature>
<name>A0A1D8GQ12_9FIRM</name>
<dbReference type="InterPro" id="IPR028090">
    <property type="entry name" value="JAB_dom_prok"/>
</dbReference>
<keyword evidence="1" id="KW-0645">Protease</keyword>
<evidence type="ECO:0000256" key="1">
    <source>
        <dbReference type="ARBA" id="ARBA00022670"/>
    </source>
</evidence>
<dbReference type="AlphaFoldDB" id="A0A1D8GQ12"/>
<protein>
    <recommendedName>
        <fullName evidence="6">MPN domain-containing protein</fullName>
    </recommendedName>
</protein>
<sequence length="135" mass="15651">MVKISKEHYNQILEHARNEFPLECCGLLAGVKTENETSIEKIYLLKNIDQSSEHFSMDPREQFATLKQMRTEGYMLVGNYHSHPYTPSRPSEEDKRLAYDPNMIYGILSLKGEPVLNFFKIIENKSVEKLVCLPI</sequence>
<organism evidence="7 8">
    <name type="scientific">Geosporobacter ferrireducens</name>
    <dbReference type="NCBI Taxonomy" id="1424294"/>
    <lineage>
        <taxon>Bacteria</taxon>
        <taxon>Bacillati</taxon>
        <taxon>Bacillota</taxon>
        <taxon>Clostridia</taxon>
        <taxon>Peptostreptococcales</taxon>
        <taxon>Thermotaleaceae</taxon>
        <taxon>Geosporobacter</taxon>
    </lineage>
</organism>
<dbReference type="InterPro" id="IPR000555">
    <property type="entry name" value="JAMM/MPN+_dom"/>
</dbReference>
<dbReference type="GO" id="GO:0006508">
    <property type="term" value="P:proteolysis"/>
    <property type="evidence" value="ECO:0007669"/>
    <property type="project" value="UniProtKB-KW"/>
</dbReference>
<dbReference type="OrthoDB" id="9802958at2"/>
<dbReference type="GO" id="GO:0008270">
    <property type="term" value="F:zinc ion binding"/>
    <property type="evidence" value="ECO:0007669"/>
    <property type="project" value="TreeGrafter"/>
</dbReference>
<keyword evidence="4" id="KW-0862">Zinc</keyword>
<accession>A0A1D8GQ12</accession>
<evidence type="ECO:0000259" key="6">
    <source>
        <dbReference type="PROSITE" id="PS50249"/>
    </source>
</evidence>
<keyword evidence="2" id="KW-0479">Metal-binding</keyword>
<dbReference type="InterPro" id="IPR051929">
    <property type="entry name" value="VirAsm_ModProt"/>
</dbReference>
<dbReference type="GO" id="GO:0008235">
    <property type="term" value="F:metalloexopeptidase activity"/>
    <property type="evidence" value="ECO:0007669"/>
    <property type="project" value="TreeGrafter"/>
</dbReference>
<reference evidence="7 8" key="1">
    <citation type="submission" date="2016-09" db="EMBL/GenBank/DDBJ databases">
        <title>Genomic analysis reveals versatility of anaerobic energy metabolism of Geosporobacter ferrireducens IRF9 of phylum Firmicutes.</title>
        <authorList>
            <person name="Kim S.-J."/>
        </authorList>
    </citation>
    <scope>NUCLEOTIDE SEQUENCE [LARGE SCALE GENOMIC DNA]</scope>
    <source>
        <strain evidence="7 8">IRF9</strain>
    </source>
</reference>
<evidence type="ECO:0000256" key="2">
    <source>
        <dbReference type="ARBA" id="ARBA00022723"/>
    </source>
</evidence>
<dbReference type="FunFam" id="3.40.140.10:FF:000085">
    <property type="entry name" value="Mov34/MPN/PAD-1 family protein"/>
    <property type="match status" value="1"/>
</dbReference>
<dbReference type="Gene3D" id="3.40.140.10">
    <property type="entry name" value="Cytidine Deaminase, domain 2"/>
    <property type="match status" value="1"/>
</dbReference>
<evidence type="ECO:0000313" key="8">
    <source>
        <dbReference type="Proteomes" id="UP000095743"/>
    </source>
</evidence>
<gene>
    <name evidence="7" type="ORF">Gferi_06130</name>
</gene>
<dbReference type="SMART" id="SM00232">
    <property type="entry name" value="JAB_MPN"/>
    <property type="match status" value="1"/>
</dbReference>
<evidence type="ECO:0000256" key="3">
    <source>
        <dbReference type="ARBA" id="ARBA00022801"/>
    </source>
</evidence>
<dbReference type="Pfam" id="PF14464">
    <property type="entry name" value="Prok-JAB"/>
    <property type="match status" value="1"/>
</dbReference>
<keyword evidence="8" id="KW-1185">Reference proteome</keyword>
<dbReference type="Proteomes" id="UP000095743">
    <property type="component" value="Chromosome"/>
</dbReference>
<dbReference type="PROSITE" id="PS50249">
    <property type="entry name" value="MPN"/>
    <property type="match status" value="1"/>
</dbReference>
<keyword evidence="3" id="KW-0378">Hydrolase</keyword>
<dbReference type="PANTHER" id="PTHR34858:SF1">
    <property type="entry name" value="CYSO-CYSTEINE PEPTIDASE"/>
    <property type="match status" value="1"/>
</dbReference>
<proteinExistence type="predicted"/>
<evidence type="ECO:0000313" key="7">
    <source>
        <dbReference type="EMBL" id="AOT73015.1"/>
    </source>
</evidence>
<dbReference type="SUPFAM" id="SSF102712">
    <property type="entry name" value="JAB1/MPN domain"/>
    <property type="match status" value="1"/>
</dbReference>
<keyword evidence="5" id="KW-0482">Metalloprotease</keyword>
<dbReference type="KEGG" id="gfe:Gferi_06130"/>
<dbReference type="CDD" id="cd08070">
    <property type="entry name" value="MPN_like"/>
    <property type="match status" value="1"/>
</dbReference>
<dbReference type="InterPro" id="IPR037518">
    <property type="entry name" value="MPN"/>
</dbReference>
<evidence type="ECO:0000256" key="4">
    <source>
        <dbReference type="ARBA" id="ARBA00022833"/>
    </source>
</evidence>
<evidence type="ECO:0000256" key="5">
    <source>
        <dbReference type="ARBA" id="ARBA00023049"/>
    </source>
</evidence>
<dbReference type="STRING" id="1424294.Gferi_06130"/>